<feature type="transmembrane region" description="Helical" evidence="1">
    <location>
        <begin position="53"/>
        <end position="75"/>
    </location>
</feature>
<proteinExistence type="predicted"/>
<dbReference type="RefSeq" id="WP_154322580.1">
    <property type="nucleotide sequence ID" value="NZ_CP045695.1"/>
</dbReference>
<feature type="transmembrane region" description="Helical" evidence="1">
    <location>
        <begin position="163"/>
        <end position="181"/>
    </location>
</feature>
<dbReference type="AlphaFoldDB" id="A0A844F4X3"/>
<dbReference type="EMBL" id="VUMB01000032">
    <property type="protein sequence ID" value="MSS41328.1"/>
    <property type="molecule type" value="Genomic_DNA"/>
</dbReference>
<feature type="transmembrane region" description="Helical" evidence="1">
    <location>
        <begin position="221"/>
        <end position="243"/>
    </location>
</feature>
<reference evidence="2 3" key="1">
    <citation type="submission" date="2019-08" db="EMBL/GenBank/DDBJ databases">
        <title>In-depth cultivation of the pig gut microbiome towards novel bacterial diversity and tailored functional studies.</title>
        <authorList>
            <person name="Wylensek D."/>
            <person name="Hitch T.C.A."/>
            <person name="Clavel T."/>
        </authorList>
    </citation>
    <scope>NUCLEOTIDE SEQUENCE [LARGE SCALE GENOMIC DNA]</scope>
    <source>
        <strain evidence="2 3">BL-389-WT-3D</strain>
    </source>
</reference>
<evidence type="ECO:0000256" key="1">
    <source>
        <dbReference type="SAM" id="Phobius"/>
    </source>
</evidence>
<accession>A0A844F4X3</accession>
<gene>
    <name evidence="2" type="ORF">FYJ37_13515</name>
</gene>
<evidence type="ECO:0000313" key="2">
    <source>
        <dbReference type="EMBL" id="MSS41328.1"/>
    </source>
</evidence>
<feature type="transmembrane region" description="Helical" evidence="1">
    <location>
        <begin position="135"/>
        <end position="156"/>
    </location>
</feature>
<organism evidence="2 3">
    <name type="scientific">Clostridium scindens (strain JCM 10418 / VPI 12708)</name>
    <dbReference type="NCBI Taxonomy" id="29347"/>
    <lineage>
        <taxon>Bacteria</taxon>
        <taxon>Bacillati</taxon>
        <taxon>Bacillota</taxon>
        <taxon>Clostridia</taxon>
        <taxon>Lachnospirales</taxon>
        <taxon>Lachnospiraceae</taxon>
    </lineage>
</organism>
<name>A0A844F4X3_CLOSV</name>
<keyword evidence="1" id="KW-1133">Transmembrane helix</keyword>
<dbReference type="NCBIfam" id="TIGR03733">
    <property type="entry name" value="lanti_perm_MutG"/>
    <property type="match status" value="1"/>
</dbReference>
<feature type="transmembrane region" description="Helical" evidence="1">
    <location>
        <begin position="21"/>
        <end position="41"/>
    </location>
</feature>
<dbReference type="Proteomes" id="UP000462363">
    <property type="component" value="Unassembled WGS sequence"/>
</dbReference>
<dbReference type="CDD" id="cd21808">
    <property type="entry name" value="ABC-2_lan_permease_MutG"/>
    <property type="match status" value="1"/>
</dbReference>
<sequence length="251" mass="27852">MREVFRTLRAEFWKMKHTLLPLLHLLIPAAGAAIFLGYYRFAAFSDMGQVSGYIQVLAIALPVVASVLCSMSVELEAQNHFQTFLSTTTRKHSPLLGKWIVLTLWGFGAICLAVEGFALGYRYLLGKAFVSQEAYMAIIVAMTVSLANLYLIHLFLNLKASKGISMCIGISESLVAALFLTGLGEGIWQYVPCAYTGRWTSYLLLYYSGRKEIAATGLKGETMLVCLLVSAGIWILVFLWFGLYEGRQCND</sequence>
<dbReference type="InterPro" id="IPR022294">
    <property type="entry name" value="ABC-transptr_permeasesu"/>
</dbReference>
<protein>
    <submittedName>
        <fullName evidence="2">Lantibiotic immunity ABC transporter MutG family permease subunit</fullName>
    </submittedName>
</protein>
<comment type="caution">
    <text evidence="2">The sequence shown here is derived from an EMBL/GenBank/DDBJ whole genome shotgun (WGS) entry which is preliminary data.</text>
</comment>
<keyword evidence="1" id="KW-0812">Transmembrane</keyword>
<feature type="transmembrane region" description="Helical" evidence="1">
    <location>
        <begin position="96"/>
        <end position="123"/>
    </location>
</feature>
<keyword evidence="1" id="KW-0472">Membrane</keyword>
<evidence type="ECO:0000313" key="3">
    <source>
        <dbReference type="Proteomes" id="UP000462363"/>
    </source>
</evidence>